<protein>
    <submittedName>
        <fullName evidence="6">Thioredoxin C-1</fullName>
    </submittedName>
</protein>
<accession>A0A1J5SI33</accession>
<dbReference type="InterPro" id="IPR005746">
    <property type="entry name" value="Thioredoxin"/>
</dbReference>
<dbReference type="PRINTS" id="PR00421">
    <property type="entry name" value="THIOREDOXIN"/>
</dbReference>
<keyword evidence="2" id="KW-0249">Electron transport</keyword>
<dbReference type="NCBIfam" id="TIGR01068">
    <property type="entry name" value="thioredoxin"/>
    <property type="match status" value="1"/>
</dbReference>
<dbReference type="AlphaFoldDB" id="A0A1J5SI33"/>
<dbReference type="Pfam" id="PF00085">
    <property type="entry name" value="Thioredoxin"/>
    <property type="match status" value="1"/>
</dbReference>
<reference evidence="6" key="1">
    <citation type="submission" date="2016-10" db="EMBL/GenBank/DDBJ databases">
        <title>Sequence of Gallionella enrichment culture.</title>
        <authorList>
            <person name="Poehlein A."/>
            <person name="Muehling M."/>
            <person name="Daniel R."/>
        </authorList>
    </citation>
    <scope>NUCLEOTIDE SEQUENCE</scope>
</reference>
<sequence length="281" mass="30569">MLIGGRLHFMKTANVDFEQDVIARSERVPVLVDFWAPWCGPCKMLGPIVEKLSREAGGAWELVKLNTDEQSDLAEQFGIRGIPNLKLFHRGQVIAEMAGALPEPQLRAWIAQHLPTPKRDAMARARELLRTGRAAEAHAILAPIAAADRSDEELVALAARARVFSAPSEALALVGEEPGSGPWEEQKELVRALARVFVTAEQGGASLPSSPLKARYLAALADLRAERFPKAFEGLIAVLEEKPGFDSGHAKTACLAAFRHLGMRHPVTEAYLSAFSRATNV</sequence>
<dbReference type="GO" id="GO:0045454">
    <property type="term" value="P:cell redox homeostasis"/>
    <property type="evidence" value="ECO:0007669"/>
    <property type="project" value="TreeGrafter"/>
</dbReference>
<organism evidence="6">
    <name type="scientific">mine drainage metagenome</name>
    <dbReference type="NCBI Taxonomy" id="410659"/>
    <lineage>
        <taxon>unclassified sequences</taxon>
        <taxon>metagenomes</taxon>
        <taxon>ecological metagenomes</taxon>
    </lineage>
</organism>
<dbReference type="GO" id="GO:0006950">
    <property type="term" value="P:response to stress"/>
    <property type="evidence" value="ECO:0007669"/>
    <property type="project" value="UniProtKB-ARBA"/>
</dbReference>
<dbReference type="SUPFAM" id="SSF52833">
    <property type="entry name" value="Thioredoxin-like"/>
    <property type="match status" value="1"/>
</dbReference>
<dbReference type="PROSITE" id="PS00194">
    <property type="entry name" value="THIOREDOXIN_1"/>
    <property type="match status" value="1"/>
</dbReference>
<keyword evidence="3" id="KW-1015">Disulfide bond</keyword>
<evidence type="ECO:0000313" key="6">
    <source>
        <dbReference type="EMBL" id="OIR08137.1"/>
    </source>
</evidence>
<name>A0A1J5SI33_9ZZZZ</name>
<keyword evidence="4" id="KW-0676">Redox-active center</keyword>
<dbReference type="GO" id="GO:0015035">
    <property type="term" value="F:protein-disulfide reductase activity"/>
    <property type="evidence" value="ECO:0007669"/>
    <property type="project" value="InterPro"/>
</dbReference>
<evidence type="ECO:0000256" key="2">
    <source>
        <dbReference type="ARBA" id="ARBA00022982"/>
    </source>
</evidence>
<proteinExistence type="predicted"/>
<dbReference type="Gene3D" id="3.40.30.10">
    <property type="entry name" value="Glutaredoxin"/>
    <property type="match status" value="1"/>
</dbReference>
<dbReference type="PANTHER" id="PTHR45663:SF11">
    <property type="entry name" value="GEO12009P1"/>
    <property type="match status" value="1"/>
</dbReference>
<dbReference type="FunFam" id="3.40.30.10:FF:000001">
    <property type="entry name" value="Thioredoxin"/>
    <property type="match status" value="1"/>
</dbReference>
<dbReference type="InterPro" id="IPR017937">
    <property type="entry name" value="Thioredoxin_CS"/>
</dbReference>
<dbReference type="InterPro" id="IPR013766">
    <property type="entry name" value="Thioredoxin_domain"/>
</dbReference>
<dbReference type="InterPro" id="IPR011990">
    <property type="entry name" value="TPR-like_helical_dom_sf"/>
</dbReference>
<evidence type="ECO:0000256" key="3">
    <source>
        <dbReference type="ARBA" id="ARBA00023157"/>
    </source>
</evidence>
<evidence type="ECO:0000256" key="1">
    <source>
        <dbReference type="ARBA" id="ARBA00022448"/>
    </source>
</evidence>
<keyword evidence="1" id="KW-0813">Transport</keyword>
<dbReference type="Gene3D" id="1.25.40.10">
    <property type="entry name" value="Tetratricopeptide repeat domain"/>
    <property type="match status" value="1"/>
</dbReference>
<evidence type="ECO:0000256" key="4">
    <source>
        <dbReference type="ARBA" id="ARBA00023284"/>
    </source>
</evidence>
<comment type="caution">
    <text evidence="6">The sequence shown here is derived from an EMBL/GenBank/DDBJ whole genome shotgun (WGS) entry which is preliminary data.</text>
</comment>
<dbReference type="CDD" id="cd02947">
    <property type="entry name" value="TRX_family"/>
    <property type="match status" value="1"/>
</dbReference>
<evidence type="ECO:0000259" key="5">
    <source>
        <dbReference type="PROSITE" id="PS51352"/>
    </source>
</evidence>
<dbReference type="InterPro" id="IPR036249">
    <property type="entry name" value="Thioredoxin-like_sf"/>
</dbReference>
<dbReference type="EMBL" id="MLJW01000033">
    <property type="protein sequence ID" value="OIR08137.1"/>
    <property type="molecule type" value="Genomic_DNA"/>
</dbReference>
<dbReference type="PANTHER" id="PTHR45663">
    <property type="entry name" value="GEO12009P1"/>
    <property type="match status" value="1"/>
</dbReference>
<dbReference type="GO" id="GO:0005829">
    <property type="term" value="C:cytosol"/>
    <property type="evidence" value="ECO:0007669"/>
    <property type="project" value="TreeGrafter"/>
</dbReference>
<dbReference type="PROSITE" id="PS51352">
    <property type="entry name" value="THIOREDOXIN_2"/>
    <property type="match status" value="1"/>
</dbReference>
<dbReference type="Pfam" id="PF14561">
    <property type="entry name" value="TPR_20"/>
    <property type="match status" value="1"/>
</dbReference>
<gene>
    <name evidence="6" type="ORF">GALL_96370</name>
</gene>
<feature type="domain" description="Thioredoxin" evidence="5">
    <location>
        <begin position="1"/>
        <end position="115"/>
    </location>
</feature>